<comment type="subcellular location">
    <subcellularLocation>
        <location evidence="1">Membrane</location>
        <topology evidence="1">Multi-pass membrane protein</topology>
    </subcellularLocation>
</comment>
<evidence type="ECO:0000313" key="12">
    <source>
        <dbReference type="WBParaSite" id="SPAL_0001388500.1"/>
    </source>
</evidence>
<evidence type="ECO:0000256" key="7">
    <source>
        <dbReference type="ARBA" id="ARBA00023303"/>
    </source>
</evidence>
<feature type="transmembrane region" description="Helical" evidence="9">
    <location>
        <begin position="111"/>
        <end position="129"/>
    </location>
</feature>
<feature type="transmembrane region" description="Helical" evidence="9">
    <location>
        <begin position="12"/>
        <end position="33"/>
    </location>
</feature>
<organism evidence="11 12">
    <name type="scientific">Strongyloides papillosus</name>
    <name type="common">Intestinal threadworm</name>
    <dbReference type="NCBI Taxonomy" id="174720"/>
    <lineage>
        <taxon>Eukaryota</taxon>
        <taxon>Metazoa</taxon>
        <taxon>Ecdysozoa</taxon>
        <taxon>Nematoda</taxon>
        <taxon>Chromadorea</taxon>
        <taxon>Rhabditida</taxon>
        <taxon>Tylenchina</taxon>
        <taxon>Panagrolaimomorpha</taxon>
        <taxon>Strongyloidoidea</taxon>
        <taxon>Strongyloididae</taxon>
        <taxon>Strongyloides</taxon>
    </lineage>
</organism>
<dbReference type="WBParaSite" id="SPAL_0001388500.1">
    <property type="protein sequence ID" value="SPAL_0001388500.1"/>
    <property type="gene ID" value="SPAL_0001388500"/>
</dbReference>
<dbReference type="STRING" id="174720.A0A0N5C7H2"/>
<feature type="transmembrane region" description="Helical" evidence="9">
    <location>
        <begin position="141"/>
        <end position="174"/>
    </location>
</feature>
<keyword evidence="4 9" id="KW-1133">Transmembrane helix</keyword>
<feature type="transmembrane region" description="Helical" evidence="9">
    <location>
        <begin position="272"/>
        <end position="290"/>
    </location>
</feature>
<dbReference type="PANTHER" id="PTHR11003:SF345">
    <property type="entry name" value="TWIK FAMILY OF POTASSIUM CHANNELS PROTEIN 18"/>
    <property type="match status" value="1"/>
</dbReference>
<dbReference type="Proteomes" id="UP000046392">
    <property type="component" value="Unplaced"/>
</dbReference>
<evidence type="ECO:0000256" key="1">
    <source>
        <dbReference type="ARBA" id="ARBA00004141"/>
    </source>
</evidence>
<feature type="domain" description="Potassium channel" evidence="10">
    <location>
        <begin position="108"/>
        <end position="164"/>
    </location>
</feature>
<sequence>MEETNKIVQIRFYAYIIVIGIYLSLGVYLIYTLERDASLARRLEYKMRCEDVKLESINEIDDYVKNFTKILSLKSTNDSLNDKEIVKNFVALIEKVDDCHRNFNVTDVKEINFWNSISLIYTLSTTLGYGDLYPLTDGGKIFEILFTLIAIPLVIAFYVDLSEAYICFVIDLYYKIKLSIQKKIKRGKLSDVVVAKKIAAGKTKQMPKVYISVGSLILILIICTANHYYQSYLAGKNDDLIYSLIYVYENFGLIGLGYNVPAETSLYITRELPLMFIGICLYGQYINIMVNTIRNVIPRTIKEYRSNVDKDSKKYTILGYLIFEREDKHMGVLADYRSEGHKKPEIFLPVTVN</sequence>
<protein>
    <submittedName>
        <fullName evidence="12">Ion_trans_2 domain-containing protein</fullName>
    </submittedName>
</protein>
<dbReference type="PRINTS" id="PR01333">
    <property type="entry name" value="2POREKCHANEL"/>
</dbReference>
<dbReference type="GO" id="GO:0022841">
    <property type="term" value="F:potassium ion leak channel activity"/>
    <property type="evidence" value="ECO:0007669"/>
    <property type="project" value="TreeGrafter"/>
</dbReference>
<dbReference type="Pfam" id="PF07885">
    <property type="entry name" value="Ion_trans_2"/>
    <property type="match status" value="1"/>
</dbReference>
<feature type="transmembrane region" description="Helical" evidence="9">
    <location>
        <begin position="209"/>
        <end position="229"/>
    </location>
</feature>
<evidence type="ECO:0000256" key="5">
    <source>
        <dbReference type="ARBA" id="ARBA00023065"/>
    </source>
</evidence>
<accession>A0A0N5C7H2</accession>
<keyword evidence="5 8" id="KW-0406">Ion transport</keyword>
<evidence type="ECO:0000256" key="8">
    <source>
        <dbReference type="RuleBase" id="RU003857"/>
    </source>
</evidence>
<comment type="similarity">
    <text evidence="8">Belongs to the two pore domain potassium channel (TC 1.A.1.8) family.</text>
</comment>
<keyword evidence="11" id="KW-1185">Reference proteome</keyword>
<evidence type="ECO:0000256" key="3">
    <source>
        <dbReference type="ARBA" id="ARBA00022692"/>
    </source>
</evidence>
<dbReference type="AlphaFoldDB" id="A0A0N5C7H2"/>
<keyword evidence="7 8" id="KW-0407">Ion channel</keyword>
<evidence type="ECO:0000259" key="10">
    <source>
        <dbReference type="Pfam" id="PF07885"/>
    </source>
</evidence>
<dbReference type="InterPro" id="IPR013099">
    <property type="entry name" value="K_chnl_dom"/>
</dbReference>
<dbReference type="Gene3D" id="1.10.287.70">
    <property type="match status" value="1"/>
</dbReference>
<evidence type="ECO:0000256" key="2">
    <source>
        <dbReference type="ARBA" id="ARBA00022448"/>
    </source>
</evidence>
<dbReference type="PANTHER" id="PTHR11003">
    <property type="entry name" value="POTASSIUM CHANNEL, SUBFAMILY K"/>
    <property type="match status" value="1"/>
</dbReference>
<dbReference type="SUPFAM" id="SSF81324">
    <property type="entry name" value="Voltage-gated potassium channels"/>
    <property type="match status" value="1"/>
</dbReference>
<evidence type="ECO:0000256" key="9">
    <source>
        <dbReference type="SAM" id="Phobius"/>
    </source>
</evidence>
<dbReference type="InterPro" id="IPR003280">
    <property type="entry name" value="2pore_dom_K_chnl"/>
</dbReference>
<dbReference type="GO" id="GO:0005886">
    <property type="term" value="C:plasma membrane"/>
    <property type="evidence" value="ECO:0007669"/>
    <property type="project" value="TreeGrafter"/>
</dbReference>
<keyword evidence="6 9" id="KW-0472">Membrane</keyword>
<evidence type="ECO:0000256" key="4">
    <source>
        <dbReference type="ARBA" id="ARBA00022989"/>
    </source>
</evidence>
<keyword evidence="2 8" id="KW-0813">Transport</keyword>
<keyword evidence="3 8" id="KW-0812">Transmembrane</keyword>
<name>A0A0N5C7H2_STREA</name>
<dbReference type="GO" id="GO:0030322">
    <property type="term" value="P:stabilization of membrane potential"/>
    <property type="evidence" value="ECO:0007669"/>
    <property type="project" value="TreeGrafter"/>
</dbReference>
<evidence type="ECO:0000256" key="6">
    <source>
        <dbReference type="ARBA" id="ARBA00023136"/>
    </source>
</evidence>
<evidence type="ECO:0000313" key="11">
    <source>
        <dbReference type="Proteomes" id="UP000046392"/>
    </source>
</evidence>
<proteinExistence type="inferred from homology"/>
<reference evidence="12" key="1">
    <citation type="submission" date="2017-02" db="UniProtKB">
        <authorList>
            <consortium name="WormBaseParasite"/>
        </authorList>
    </citation>
    <scope>IDENTIFICATION</scope>
</reference>
<dbReference type="GO" id="GO:0015271">
    <property type="term" value="F:outward rectifier potassium channel activity"/>
    <property type="evidence" value="ECO:0007669"/>
    <property type="project" value="TreeGrafter"/>
</dbReference>